<dbReference type="eggNOG" id="KOG0017">
    <property type="taxonomic scope" value="Eukaryota"/>
</dbReference>
<proteinExistence type="predicted"/>
<dbReference type="OrthoDB" id="1739701at2759"/>
<dbReference type="PANTHER" id="PTHR33240">
    <property type="entry name" value="OS08G0508500 PROTEIN"/>
    <property type="match status" value="1"/>
</dbReference>
<dbReference type="KEGG" id="nnu:104586270"/>
<dbReference type="InterPro" id="IPR021109">
    <property type="entry name" value="Peptidase_aspartic_dom_sf"/>
</dbReference>
<dbReference type="AlphaFoldDB" id="A0A1U7Z4N8"/>
<keyword evidence="2" id="KW-1185">Reference proteome</keyword>
<accession>A0A1U7Z4N8</accession>
<evidence type="ECO:0000313" key="3">
    <source>
        <dbReference type="RefSeq" id="XP_010241745.1"/>
    </source>
</evidence>
<dbReference type="PANTHER" id="PTHR33240:SF17">
    <property type="entry name" value="EUKARYOTIC PEPTIDE CHAIN RELEASE FACTOR GTP-BINDING SUBUNIT-LIKE"/>
    <property type="match status" value="1"/>
</dbReference>
<feature type="region of interest" description="Disordered" evidence="1">
    <location>
        <begin position="1"/>
        <end position="24"/>
    </location>
</feature>
<name>A0A1U7Z4N8_NELNU</name>
<protein>
    <submittedName>
        <fullName evidence="3">Uncharacterized protein LOC104586270</fullName>
    </submittedName>
</protein>
<reference evidence="3" key="1">
    <citation type="submission" date="2025-08" db="UniProtKB">
        <authorList>
            <consortium name="RefSeq"/>
        </authorList>
    </citation>
    <scope>IDENTIFICATION</scope>
</reference>
<dbReference type="Gene3D" id="2.40.70.10">
    <property type="entry name" value="Acid Proteases"/>
    <property type="match status" value="1"/>
</dbReference>
<evidence type="ECO:0000256" key="1">
    <source>
        <dbReference type="SAM" id="MobiDB-lite"/>
    </source>
</evidence>
<gene>
    <name evidence="3" type="primary">LOC104586270</name>
</gene>
<dbReference type="SUPFAM" id="SSF50630">
    <property type="entry name" value="Acid proteases"/>
    <property type="match status" value="1"/>
</dbReference>
<feature type="region of interest" description="Disordered" evidence="1">
    <location>
        <begin position="67"/>
        <end position="101"/>
    </location>
</feature>
<dbReference type="RefSeq" id="XP_010241745.1">
    <property type="nucleotide sequence ID" value="XM_010243443.1"/>
</dbReference>
<dbReference type="Proteomes" id="UP000189703">
    <property type="component" value="Unplaced"/>
</dbReference>
<dbReference type="OMA" id="KTENCRN"/>
<organism evidence="2 3">
    <name type="scientific">Nelumbo nucifera</name>
    <name type="common">Sacred lotus</name>
    <dbReference type="NCBI Taxonomy" id="4432"/>
    <lineage>
        <taxon>Eukaryota</taxon>
        <taxon>Viridiplantae</taxon>
        <taxon>Streptophyta</taxon>
        <taxon>Embryophyta</taxon>
        <taxon>Tracheophyta</taxon>
        <taxon>Spermatophyta</taxon>
        <taxon>Magnoliopsida</taxon>
        <taxon>Proteales</taxon>
        <taxon>Nelumbonaceae</taxon>
        <taxon>Nelumbo</taxon>
    </lineage>
</organism>
<sequence length="317" mass="36305">MAIKDSSFIKGPPRLRGDPATRNPNVYCHFHRDHRHKTENCRNLRNGIEELIRRRYLKNFILREERGQTDRQTDRQGDQRRNALETSRQNEQPPRQLPEERPILGVINMITDGSIIARCTSATGRTSIHELENEEENPPKRPRLEGPIYFTEDDARGIQYPHDDALVVKLRINDFEVKRILVNSGSSANILFKETFDKLQLQQSDLRPIDTPLVGFNGEEVRPLGRVTVLVEVGTWPNIVRFKHTFLVVATPSPYNAIVGRSITHVLCAVVPTYYLVMKFPTDYGVGVVRGDQLESRKCYVTALKGKVKLAEDVELK</sequence>
<evidence type="ECO:0000313" key="2">
    <source>
        <dbReference type="Proteomes" id="UP000189703"/>
    </source>
</evidence>
<dbReference type="GeneID" id="104586270"/>
<feature type="compositionally biased region" description="Basic and acidic residues" evidence="1">
    <location>
        <begin position="67"/>
        <end position="83"/>
    </location>
</feature>
<dbReference type="CDD" id="cd00303">
    <property type="entry name" value="retropepsin_like"/>
    <property type="match status" value="1"/>
</dbReference>
<dbReference type="InParanoid" id="A0A1U7Z4N8"/>